<comment type="caution">
    <text evidence="3">The sequence shown here is derived from an EMBL/GenBank/DDBJ whole genome shotgun (WGS) entry which is preliminary data.</text>
</comment>
<gene>
    <name evidence="3" type="ORF">G1H19_09715</name>
</gene>
<evidence type="ECO:0000313" key="3">
    <source>
        <dbReference type="EMBL" id="NEL54277.1"/>
    </source>
</evidence>
<reference evidence="3 4" key="1">
    <citation type="submission" date="2020-02" db="EMBL/GenBank/DDBJ databases">
        <title>The whole genome sequence of CPCC 205119.</title>
        <authorList>
            <person name="Jiang Z."/>
        </authorList>
    </citation>
    <scope>NUCLEOTIDE SEQUENCE [LARGE SCALE GENOMIC DNA]</scope>
    <source>
        <strain evidence="3 4">CPCC 205119</strain>
    </source>
</reference>
<name>A0A7K3WD38_9ACTN</name>
<dbReference type="SMART" id="SM00331">
    <property type="entry name" value="PP2C_SIG"/>
    <property type="match status" value="1"/>
</dbReference>
<dbReference type="PROSITE" id="PS50801">
    <property type="entry name" value="STAS"/>
    <property type="match status" value="1"/>
</dbReference>
<dbReference type="Proteomes" id="UP000470470">
    <property type="component" value="Unassembled WGS sequence"/>
</dbReference>
<dbReference type="Pfam" id="PF13581">
    <property type="entry name" value="HATPase_c_2"/>
    <property type="match status" value="1"/>
</dbReference>
<dbReference type="InterPro" id="IPR003594">
    <property type="entry name" value="HATPase_dom"/>
</dbReference>
<protein>
    <submittedName>
        <fullName evidence="3">SpoIIE family protein phosphatase</fullName>
    </submittedName>
</protein>
<sequence length="606" mass="62297">MSPSPPEQTPGPRAERDARLLAALRVTGRALWAVDGDGVFWANARAQELAGSGGGLPVVGGRRLDELAAAVVRDGVEQRTRGALGGPDADGPQVLASSWLLDLDGRPGALVVLDPHGGTLEDADLVEQVQHALLPPTLPLLPGMRLSGSYHQASRVGSAGGDWYDAVPLGGGRLALVIGDAVGSGVPAVGAMGRLRGAVRASAQRDPEPAGVVAALDAFAAGTGDVDGASVFYGLLDAATGRLSYAAAGHPAPIVVHRDGASSTLDVEPRPPLGTVPGVTATVGACVLEPGETLVLFSDGALSALTGGPAEGIRLLAEASHRAVVALEADPDTDIAGTVAEMLRGRFDRPDDVAVLVAHRRASTPGPLVLELPAVPAGLSGVRRRLGTWLATLGMAERDRVGLLVAAGEACANSVEHAYPEGEAGLLHVHADVDVDGVLTVVVRDDGRWRTPDREPGDRGRGLLIMRQMVDQVLLEETGGTTVTLSVQLRRGGDREREQPVGGAEDLAVVDRTGPLPVVRVSGALDAGNAEQMRIRLLEASRGGTTPCVLDLTDTALFNSAGVRVVFAVARIAQAEGWRLTVRTHAEGMAAHVLGISGASSLVDLV</sequence>
<dbReference type="InterPro" id="IPR036513">
    <property type="entry name" value="STAS_dom_sf"/>
</dbReference>
<evidence type="ECO:0000313" key="4">
    <source>
        <dbReference type="Proteomes" id="UP000470470"/>
    </source>
</evidence>
<evidence type="ECO:0000259" key="2">
    <source>
        <dbReference type="PROSITE" id="PS50801"/>
    </source>
</evidence>
<accession>A0A7K3WD38</accession>
<organism evidence="3 4">
    <name type="scientific">Goekera deserti</name>
    <dbReference type="NCBI Taxonomy" id="2497753"/>
    <lineage>
        <taxon>Bacteria</taxon>
        <taxon>Bacillati</taxon>
        <taxon>Actinomycetota</taxon>
        <taxon>Actinomycetes</taxon>
        <taxon>Geodermatophilales</taxon>
        <taxon>Geodermatophilaceae</taxon>
        <taxon>Goekera</taxon>
    </lineage>
</organism>
<keyword evidence="1" id="KW-0378">Hydrolase</keyword>
<dbReference type="InterPro" id="IPR001932">
    <property type="entry name" value="PPM-type_phosphatase-like_dom"/>
</dbReference>
<dbReference type="SUPFAM" id="SSF52091">
    <property type="entry name" value="SpoIIaa-like"/>
    <property type="match status" value="1"/>
</dbReference>
<dbReference type="Gene3D" id="3.60.40.10">
    <property type="entry name" value="PPM-type phosphatase domain"/>
    <property type="match status" value="1"/>
</dbReference>
<evidence type="ECO:0000256" key="1">
    <source>
        <dbReference type="ARBA" id="ARBA00022801"/>
    </source>
</evidence>
<dbReference type="Gene3D" id="3.30.565.10">
    <property type="entry name" value="Histidine kinase-like ATPase, C-terminal domain"/>
    <property type="match status" value="1"/>
</dbReference>
<dbReference type="AlphaFoldDB" id="A0A7K3WD38"/>
<dbReference type="RefSeq" id="WP_152727667.1">
    <property type="nucleotide sequence ID" value="NZ_JAABOZ010000001.1"/>
</dbReference>
<dbReference type="InterPro" id="IPR058548">
    <property type="entry name" value="MlaB-like_STAS"/>
</dbReference>
<dbReference type="CDD" id="cd07043">
    <property type="entry name" value="STAS_anti-anti-sigma_factors"/>
    <property type="match status" value="1"/>
</dbReference>
<dbReference type="EMBL" id="JAAGWK010000011">
    <property type="protein sequence ID" value="NEL54277.1"/>
    <property type="molecule type" value="Genomic_DNA"/>
</dbReference>
<dbReference type="PANTHER" id="PTHR43156:SF2">
    <property type="entry name" value="STAGE II SPORULATION PROTEIN E"/>
    <property type="match status" value="1"/>
</dbReference>
<keyword evidence="4" id="KW-1185">Reference proteome</keyword>
<dbReference type="CDD" id="cd16936">
    <property type="entry name" value="HATPase_RsbW-like"/>
    <property type="match status" value="1"/>
</dbReference>
<dbReference type="InterPro" id="IPR052016">
    <property type="entry name" value="Bact_Sigma-Reg"/>
</dbReference>
<feature type="domain" description="STAS" evidence="2">
    <location>
        <begin position="518"/>
        <end position="606"/>
    </location>
</feature>
<dbReference type="InterPro" id="IPR036457">
    <property type="entry name" value="PPM-type-like_dom_sf"/>
</dbReference>
<dbReference type="GO" id="GO:0016791">
    <property type="term" value="F:phosphatase activity"/>
    <property type="evidence" value="ECO:0007669"/>
    <property type="project" value="TreeGrafter"/>
</dbReference>
<dbReference type="SUPFAM" id="SSF55874">
    <property type="entry name" value="ATPase domain of HSP90 chaperone/DNA topoisomerase II/histidine kinase"/>
    <property type="match status" value="1"/>
</dbReference>
<dbReference type="InterPro" id="IPR002645">
    <property type="entry name" value="STAS_dom"/>
</dbReference>
<proteinExistence type="predicted"/>
<dbReference type="Pfam" id="PF07228">
    <property type="entry name" value="SpoIIE"/>
    <property type="match status" value="1"/>
</dbReference>
<dbReference type="Gene3D" id="3.30.750.24">
    <property type="entry name" value="STAS domain"/>
    <property type="match status" value="1"/>
</dbReference>
<dbReference type="PANTHER" id="PTHR43156">
    <property type="entry name" value="STAGE II SPORULATION PROTEIN E-RELATED"/>
    <property type="match status" value="1"/>
</dbReference>
<dbReference type="SUPFAM" id="SSF81606">
    <property type="entry name" value="PP2C-like"/>
    <property type="match status" value="1"/>
</dbReference>
<dbReference type="InterPro" id="IPR036890">
    <property type="entry name" value="HATPase_C_sf"/>
</dbReference>
<dbReference type="Pfam" id="PF13466">
    <property type="entry name" value="STAS_2"/>
    <property type="match status" value="1"/>
</dbReference>